<evidence type="ECO:0000313" key="3">
    <source>
        <dbReference type="EMBL" id="WJW69673.1"/>
    </source>
</evidence>
<evidence type="ECO:0000313" key="2">
    <source>
        <dbReference type="EMBL" id="NWJ47768.1"/>
    </source>
</evidence>
<feature type="transmembrane region" description="Helical" evidence="1">
    <location>
        <begin position="131"/>
        <end position="156"/>
    </location>
</feature>
<keyword evidence="5" id="KW-1185">Reference proteome</keyword>
<name>A0A8T7M6M3_9CHLR</name>
<dbReference type="EMBL" id="CP128400">
    <property type="protein sequence ID" value="WJW69673.1"/>
    <property type="molecule type" value="Genomic_DNA"/>
</dbReference>
<dbReference type="Proteomes" id="UP000521676">
    <property type="component" value="Unassembled WGS sequence"/>
</dbReference>
<dbReference type="EMBL" id="JACATZ010000003">
    <property type="protein sequence ID" value="NWJ47768.1"/>
    <property type="molecule type" value="Genomic_DNA"/>
</dbReference>
<sequence>MWWRKKYPKLSTRQNLIQGYVVLGVTFLITIVLLIFYFNIATTLDEIDKKGVQTQALVIKNEPERGKANRFHITYRFTVPVKNGASQTYEREAIVDKNSSIQLPVGAVAQVKYLPQSPDSFRLLNVSGDDYGLLVVQIFLAANTFLQILTIVYIVFFHRAG</sequence>
<protein>
    <submittedName>
        <fullName evidence="2">DUF3592 domain-containing protein</fullName>
    </submittedName>
</protein>
<accession>A0A8T7M6M3</accession>
<evidence type="ECO:0000313" key="5">
    <source>
        <dbReference type="Proteomes" id="UP001431572"/>
    </source>
</evidence>
<organism evidence="2 4">
    <name type="scientific">Candidatus Chlorohelix allophototropha</name>
    <dbReference type="NCBI Taxonomy" id="3003348"/>
    <lineage>
        <taxon>Bacteria</taxon>
        <taxon>Bacillati</taxon>
        <taxon>Chloroflexota</taxon>
        <taxon>Chloroflexia</taxon>
        <taxon>Candidatus Chloroheliales</taxon>
        <taxon>Candidatus Chloroheliaceae</taxon>
        <taxon>Candidatus Chlorohelix</taxon>
    </lineage>
</organism>
<keyword evidence="1" id="KW-1133">Transmembrane helix</keyword>
<dbReference type="Proteomes" id="UP001431572">
    <property type="component" value="Chromosome 2"/>
</dbReference>
<evidence type="ECO:0000313" key="4">
    <source>
        <dbReference type="Proteomes" id="UP000521676"/>
    </source>
</evidence>
<keyword evidence="1" id="KW-0472">Membrane</keyword>
<reference evidence="2 4" key="1">
    <citation type="submission" date="2020-06" db="EMBL/GenBank/DDBJ databases">
        <title>Anoxygenic phototrophic Chloroflexota member uses a Type I reaction center.</title>
        <authorList>
            <person name="Tsuji J.M."/>
            <person name="Shaw N.A."/>
            <person name="Nagashima S."/>
            <person name="Venkiteswaran J."/>
            <person name="Schiff S.L."/>
            <person name="Hanada S."/>
            <person name="Tank M."/>
            <person name="Neufeld J.D."/>
        </authorList>
    </citation>
    <scope>NUCLEOTIDE SEQUENCE [LARGE SCALE GENOMIC DNA]</scope>
    <source>
        <strain evidence="2">L227-S17</strain>
    </source>
</reference>
<evidence type="ECO:0000256" key="1">
    <source>
        <dbReference type="SAM" id="Phobius"/>
    </source>
</evidence>
<proteinExistence type="predicted"/>
<feature type="transmembrane region" description="Helical" evidence="1">
    <location>
        <begin position="20"/>
        <end position="40"/>
    </location>
</feature>
<reference evidence="3" key="2">
    <citation type="journal article" date="2024" name="Nature">
        <title>Anoxygenic phototroph of the Chloroflexota uses a type I reaction centre.</title>
        <authorList>
            <person name="Tsuji J.M."/>
            <person name="Shaw N.A."/>
            <person name="Nagashima S."/>
            <person name="Venkiteswaran J.J."/>
            <person name="Schiff S.L."/>
            <person name="Watanabe T."/>
            <person name="Fukui M."/>
            <person name="Hanada S."/>
            <person name="Tank M."/>
            <person name="Neufeld J.D."/>
        </authorList>
    </citation>
    <scope>NUCLEOTIDE SEQUENCE</scope>
    <source>
        <strain evidence="3">L227-S17</strain>
    </source>
</reference>
<keyword evidence="1" id="KW-0812">Transmembrane</keyword>
<dbReference type="RefSeq" id="WP_341471546.1">
    <property type="nucleotide sequence ID" value="NZ_CP128400.1"/>
</dbReference>
<dbReference type="AlphaFoldDB" id="A0A8T7M6M3"/>
<gene>
    <name evidence="2" type="ORF">HXX08_18095</name>
    <name evidence="3" type="ORF">OZ401_003301</name>
</gene>